<dbReference type="InterPro" id="IPR036291">
    <property type="entry name" value="NAD(P)-bd_dom_sf"/>
</dbReference>
<comment type="caution">
    <text evidence="7">The sequence shown here is derived from an EMBL/GenBank/DDBJ whole genome shotgun (WGS) entry which is preliminary data.</text>
</comment>
<organism evidence="7 8">
    <name type="scientific">Haloterrigena salina JCM 13891</name>
    <dbReference type="NCBI Taxonomy" id="1227488"/>
    <lineage>
        <taxon>Archaea</taxon>
        <taxon>Methanobacteriati</taxon>
        <taxon>Methanobacteriota</taxon>
        <taxon>Stenosarchaea group</taxon>
        <taxon>Halobacteria</taxon>
        <taxon>Halobacteriales</taxon>
        <taxon>Natrialbaceae</taxon>
        <taxon>Haloterrigena</taxon>
    </lineage>
</organism>
<dbReference type="PROSITE" id="PS00671">
    <property type="entry name" value="D_2_HYDROXYACID_DH_3"/>
    <property type="match status" value="1"/>
</dbReference>
<dbReference type="Proteomes" id="UP000011657">
    <property type="component" value="Unassembled WGS sequence"/>
</dbReference>
<evidence type="ECO:0000256" key="4">
    <source>
        <dbReference type="SAM" id="MobiDB-lite"/>
    </source>
</evidence>
<dbReference type="SUPFAM" id="SSF52283">
    <property type="entry name" value="Formate/glycerate dehydrogenase catalytic domain-like"/>
    <property type="match status" value="1"/>
</dbReference>
<sequence length="369" mass="39576">MTVVVPPNVVSGGGPELVSEIRDRRPEIDLEHADDDEVLEAVADAEVLVTSRLPEDVLDAAENLRWVQALSAGTDEYEYDALAARDVALTSVSGIHAKPIGQQVLGYLLHFERRFDRAIAKQRRREWERHGGRELGDRTIGIVGVGAIGSQVADYCTTFDARVVGTKRDPSDAPAALDAVYGPDDLESVLAVSDYLVLACPLTDETRGLIDADALAALPDDAVLVNVARGEVVEQSALVDALEAGELGGAALDVFEEEPLPDSSPLWDRDDVLVTPHMAGSTPTTGSGAPTSSCETSTGFRRASPSRTASSERLFGRPGNRCGVVHDDSRHTRVASVSNRFDFTKYDFSSRNAPARTASLSGRIAIRTR</sequence>
<feature type="domain" description="D-isomer specific 2-hydroxyacid dehydrogenase NAD-binding" evidence="6">
    <location>
        <begin position="106"/>
        <end position="279"/>
    </location>
</feature>
<dbReference type="AlphaFoldDB" id="M0C403"/>
<dbReference type="EMBL" id="AOIS01000037">
    <property type="protein sequence ID" value="ELZ17996.1"/>
    <property type="molecule type" value="Genomic_DNA"/>
</dbReference>
<dbReference type="FunFam" id="3.40.50.720:FF:000363">
    <property type="entry name" value="D-isomer specific 2-hydroxyacid dehydrogenase"/>
    <property type="match status" value="1"/>
</dbReference>
<protein>
    <submittedName>
        <fullName evidence="7">D-isomer specific 2-hydroxyacid dehydrogenase NAD-binding protein</fullName>
    </submittedName>
</protein>
<dbReference type="InterPro" id="IPR029753">
    <property type="entry name" value="D-isomer_DH_CS"/>
</dbReference>
<dbReference type="Gene3D" id="3.40.50.720">
    <property type="entry name" value="NAD(P)-binding Rossmann-like Domain"/>
    <property type="match status" value="2"/>
</dbReference>
<keyword evidence="1 3" id="KW-0560">Oxidoreductase</keyword>
<evidence type="ECO:0000256" key="2">
    <source>
        <dbReference type="ARBA" id="ARBA00023027"/>
    </source>
</evidence>
<dbReference type="Pfam" id="PF00389">
    <property type="entry name" value="2-Hacid_dh"/>
    <property type="match status" value="1"/>
</dbReference>
<dbReference type="InterPro" id="IPR006140">
    <property type="entry name" value="D-isomer_DH_NAD-bd"/>
</dbReference>
<dbReference type="PATRIC" id="fig|1227488.3.peg.2461"/>
<reference evidence="7 8" key="1">
    <citation type="journal article" date="2014" name="PLoS Genet.">
        <title>Phylogenetically driven sequencing of extremely halophilic archaea reveals strategies for static and dynamic osmo-response.</title>
        <authorList>
            <person name="Becker E.A."/>
            <person name="Seitzer P.M."/>
            <person name="Tritt A."/>
            <person name="Larsen D."/>
            <person name="Krusor M."/>
            <person name="Yao A.I."/>
            <person name="Wu D."/>
            <person name="Madern D."/>
            <person name="Eisen J.A."/>
            <person name="Darling A.E."/>
            <person name="Facciotti M.T."/>
        </authorList>
    </citation>
    <scope>NUCLEOTIDE SEQUENCE [LARGE SCALE GENOMIC DNA]</scope>
    <source>
        <strain evidence="7 8">JCM 13891</strain>
    </source>
</reference>
<dbReference type="GO" id="GO:0051287">
    <property type="term" value="F:NAD binding"/>
    <property type="evidence" value="ECO:0007669"/>
    <property type="project" value="InterPro"/>
</dbReference>
<feature type="region of interest" description="Disordered" evidence="4">
    <location>
        <begin position="278"/>
        <end position="320"/>
    </location>
</feature>
<dbReference type="SUPFAM" id="SSF51735">
    <property type="entry name" value="NAD(P)-binding Rossmann-fold domains"/>
    <property type="match status" value="1"/>
</dbReference>
<name>M0C403_9EURY</name>
<evidence type="ECO:0000313" key="8">
    <source>
        <dbReference type="Proteomes" id="UP000011657"/>
    </source>
</evidence>
<dbReference type="Pfam" id="PF02826">
    <property type="entry name" value="2-Hacid_dh_C"/>
    <property type="match status" value="1"/>
</dbReference>
<proteinExistence type="inferred from homology"/>
<dbReference type="InterPro" id="IPR006139">
    <property type="entry name" value="D-isomer_2_OHA_DH_cat_dom"/>
</dbReference>
<accession>M0C403</accession>
<dbReference type="eggNOG" id="arCOG01757">
    <property type="taxonomic scope" value="Archaea"/>
</dbReference>
<evidence type="ECO:0000313" key="7">
    <source>
        <dbReference type="EMBL" id="ELZ17996.1"/>
    </source>
</evidence>
<evidence type="ECO:0000256" key="3">
    <source>
        <dbReference type="RuleBase" id="RU003719"/>
    </source>
</evidence>
<feature type="compositionally biased region" description="Low complexity" evidence="4">
    <location>
        <begin position="279"/>
        <end position="293"/>
    </location>
</feature>
<keyword evidence="8" id="KW-1185">Reference proteome</keyword>
<evidence type="ECO:0000259" key="5">
    <source>
        <dbReference type="Pfam" id="PF00389"/>
    </source>
</evidence>
<feature type="domain" description="D-isomer specific 2-hydroxyacid dehydrogenase catalytic" evidence="5">
    <location>
        <begin position="18"/>
        <end position="100"/>
    </location>
</feature>
<keyword evidence="2" id="KW-0520">NAD</keyword>
<dbReference type="PROSITE" id="PS00065">
    <property type="entry name" value="D_2_HYDROXYACID_DH_1"/>
    <property type="match status" value="1"/>
</dbReference>
<dbReference type="STRING" id="1227488.C477_12347"/>
<dbReference type="PANTHER" id="PTHR43333">
    <property type="entry name" value="2-HACID_DH_C DOMAIN-CONTAINING PROTEIN"/>
    <property type="match status" value="1"/>
</dbReference>
<gene>
    <name evidence="7" type="ORF">C477_12347</name>
</gene>
<dbReference type="PANTHER" id="PTHR43333:SF1">
    <property type="entry name" value="D-ISOMER SPECIFIC 2-HYDROXYACID DEHYDROGENASE NAD-BINDING DOMAIN-CONTAINING PROTEIN"/>
    <property type="match status" value="1"/>
</dbReference>
<dbReference type="GO" id="GO:0016616">
    <property type="term" value="F:oxidoreductase activity, acting on the CH-OH group of donors, NAD or NADP as acceptor"/>
    <property type="evidence" value="ECO:0007669"/>
    <property type="project" value="InterPro"/>
</dbReference>
<dbReference type="CDD" id="cd05300">
    <property type="entry name" value="2-Hacid_dh_1"/>
    <property type="match status" value="1"/>
</dbReference>
<feature type="compositionally biased region" description="Polar residues" evidence="4">
    <location>
        <begin position="294"/>
        <end position="311"/>
    </location>
</feature>
<comment type="similarity">
    <text evidence="3">Belongs to the D-isomer specific 2-hydroxyacid dehydrogenase family.</text>
</comment>
<dbReference type="InterPro" id="IPR029752">
    <property type="entry name" value="D-isomer_DH_CS1"/>
</dbReference>
<evidence type="ECO:0000256" key="1">
    <source>
        <dbReference type="ARBA" id="ARBA00023002"/>
    </source>
</evidence>
<evidence type="ECO:0000259" key="6">
    <source>
        <dbReference type="Pfam" id="PF02826"/>
    </source>
</evidence>